<evidence type="ECO:0000256" key="2">
    <source>
        <dbReference type="ARBA" id="ARBA00048683"/>
    </source>
</evidence>
<evidence type="ECO:0000259" key="3">
    <source>
        <dbReference type="Pfam" id="PF01210"/>
    </source>
</evidence>
<dbReference type="PANTHER" id="PTHR38015:SF1">
    <property type="entry name" value="OPINE DEHYDROGENASE DOMAIN-CONTAINING PROTEIN"/>
    <property type="match status" value="1"/>
</dbReference>
<evidence type="ECO:0000313" key="5">
    <source>
        <dbReference type="EMBL" id="KAJ5597876.1"/>
    </source>
</evidence>
<protein>
    <recommendedName>
        <fullName evidence="7">Opine dehydrogenase domain-containing protein</fullName>
    </recommendedName>
</protein>
<keyword evidence="1" id="KW-0560">Oxidoreductase</keyword>
<sequence>MATENFDSVPTVTIIGAGPCGCAFAADLASRGKSVMLYAHPDHRGGTDMIEKNNGWLNAAGEISGKFQIKTTSDLYIAIRHSPFIVTTVPSYGQDTILTLLSQFDLRNHTLIINVGNFFYLSARSKINAHAILETDISPYATRIQGDTVFVKGCKKTLSIWAEPPNTTQVERLDPQAELGLRHKVEMIFSQKLVWCQNLLEVGLNNVNPVVHCPAALMNAGWIEATKGDFYFYAQGMSPSVSRVTEKVDKERLAISHAYGLEITPITAYMNQNYNNDREYSDYHDFASGSVVHNKTKSSPSSLNHRYLLEDVLYGLVPWYELGLKCGLTSPTIRALIEMAAVVSGFDYFEHGRTLKSAGLGDASKDQVLHALGGPVDNTPSVHASLSDSPIGNRLELHTPLQTAQVGA</sequence>
<dbReference type="Gene3D" id="1.10.1040.10">
    <property type="entry name" value="N-(1-d-carboxylethyl)-l-norvaline Dehydrogenase, domain 2"/>
    <property type="match status" value="1"/>
</dbReference>
<dbReference type="AlphaFoldDB" id="A0AAD6GZW2"/>
<dbReference type="EMBL" id="JAQJAE010000004">
    <property type="protein sequence ID" value="KAJ5597876.1"/>
    <property type="molecule type" value="Genomic_DNA"/>
</dbReference>
<evidence type="ECO:0000313" key="6">
    <source>
        <dbReference type="Proteomes" id="UP001213799"/>
    </source>
</evidence>
<dbReference type="InterPro" id="IPR003421">
    <property type="entry name" value="Opine_DH"/>
</dbReference>
<evidence type="ECO:0008006" key="7">
    <source>
        <dbReference type="Google" id="ProtNLM"/>
    </source>
</evidence>
<dbReference type="Proteomes" id="UP001213799">
    <property type="component" value="Unassembled WGS sequence"/>
</dbReference>
<dbReference type="GO" id="GO:0141152">
    <property type="term" value="F:glycerol-3-phosphate dehydrogenase (NAD+) activity"/>
    <property type="evidence" value="ECO:0007669"/>
    <property type="project" value="UniProtKB-EC"/>
</dbReference>
<dbReference type="GO" id="GO:0051287">
    <property type="term" value="F:NAD binding"/>
    <property type="evidence" value="ECO:0007669"/>
    <property type="project" value="InterPro"/>
</dbReference>
<keyword evidence="6" id="KW-1185">Reference proteome</keyword>
<dbReference type="InterPro" id="IPR013328">
    <property type="entry name" value="6PGD_dom2"/>
</dbReference>
<dbReference type="InterPro" id="IPR036291">
    <property type="entry name" value="NAD(P)-bd_dom_sf"/>
</dbReference>
<dbReference type="GeneID" id="81589257"/>
<evidence type="ECO:0000259" key="4">
    <source>
        <dbReference type="Pfam" id="PF02317"/>
    </source>
</evidence>
<dbReference type="Gene3D" id="3.40.50.720">
    <property type="entry name" value="NAD(P)-binding Rossmann-like Domain"/>
    <property type="match status" value="1"/>
</dbReference>
<dbReference type="Pfam" id="PF02317">
    <property type="entry name" value="Octopine_DH"/>
    <property type="match status" value="1"/>
</dbReference>
<comment type="catalytic activity">
    <reaction evidence="2">
        <text>sn-glycerol 3-phosphate + NAD(+) = dihydroxyacetone phosphate + NADH + H(+)</text>
        <dbReference type="Rhea" id="RHEA:11092"/>
        <dbReference type="ChEBI" id="CHEBI:15378"/>
        <dbReference type="ChEBI" id="CHEBI:57540"/>
        <dbReference type="ChEBI" id="CHEBI:57597"/>
        <dbReference type="ChEBI" id="CHEBI:57642"/>
        <dbReference type="ChEBI" id="CHEBI:57945"/>
        <dbReference type="EC" id="1.1.1.8"/>
    </reaction>
</comment>
<reference evidence="5" key="1">
    <citation type="journal article" date="2023" name="IMA Fungus">
        <title>Comparative genomic study of the Penicillium genus elucidates a diverse pangenome and 15 lateral gene transfer events.</title>
        <authorList>
            <person name="Petersen C."/>
            <person name="Sorensen T."/>
            <person name="Nielsen M.R."/>
            <person name="Sondergaard T.E."/>
            <person name="Sorensen J.L."/>
            <person name="Fitzpatrick D.A."/>
            <person name="Frisvad J.C."/>
            <person name="Nielsen K.L."/>
        </authorList>
    </citation>
    <scope>NUCLEOTIDE SEQUENCE</scope>
    <source>
        <strain evidence="5">IBT 12815</strain>
    </source>
</reference>
<reference evidence="5" key="2">
    <citation type="submission" date="2023-01" db="EMBL/GenBank/DDBJ databases">
        <authorList>
            <person name="Petersen C."/>
        </authorList>
    </citation>
    <scope>NUCLEOTIDE SEQUENCE</scope>
    <source>
        <strain evidence="5">IBT 12815</strain>
    </source>
</reference>
<comment type="caution">
    <text evidence="5">The sequence shown here is derived from an EMBL/GenBank/DDBJ whole genome shotgun (WGS) entry which is preliminary data.</text>
</comment>
<evidence type="ECO:0000256" key="1">
    <source>
        <dbReference type="ARBA" id="ARBA00023002"/>
    </source>
</evidence>
<feature type="domain" description="Glycerol-3-phosphate dehydrogenase NAD-dependent N-terminal" evidence="3">
    <location>
        <begin position="12"/>
        <end position="112"/>
    </location>
</feature>
<proteinExistence type="predicted"/>
<dbReference type="GO" id="GO:0046168">
    <property type="term" value="P:glycerol-3-phosphate catabolic process"/>
    <property type="evidence" value="ECO:0007669"/>
    <property type="project" value="InterPro"/>
</dbReference>
<dbReference type="SUPFAM" id="SSF48179">
    <property type="entry name" value="6-phosphogluconate dehydrogenase C-terminal domain-like"/>
    <property type="match status" value="1"/>
</dbReference>
<dbReference type="InterPro" id="IPR011128">
    <property type="entry name" value="G3P_DH_NAD-dep_N"/>
</dbReference>
<dbReference type="Pfam" id="PF01210">
    <property type="entry name" value="NAD_Gly3P_dh_N"/>
    <property type="match status" value="1"/>
</dbReference>
<gene>
    <name evidence="5" type="ORF">N7537_007960</name>
</gene>
<name>A0AAD6GZW2_9EURO</name>
<dbReference type="SUPFAM" id="SSF51735">
    <property type="entry name" value="NAD(P)-binding Rossmann-fold domains"/>
    <property type="match status" value="1"/>
</dbReference>
<organism evidence="5 6">
    <name type="scientific">Penicillium hordei</name>
    <dbReference type="NCBI Taxonomy" id="40994"/>
    <lineage>
        <taxon>Eukaryota</taxon>
        <taxon>Fungi</taxon>
        <taxon>Dikarya</taxon>
        <taxon>Ascomycota</taxon>
        <taxon>Pezizomycotina</taxon>
        <taxon>Eurotiomycetes</taxon>
        <taxon>Eurotiomycetidae</taxon>
        <taxon>Eurotiales</taxon>
        <taxon>Aspergillaceae</taxon>
        <taxon>Penicillium</taxon>
    </lineage>
</organism>
<accession>A0AAD6GZW2</accession>
<dbReference type="InterPro" id="IPR051729">
    <property type="entry name" value="Opine/Lysopine_DH"/>
</dbReference>
<dbReference type="RefSeq" id="XP_056751091.1">
    <property type="nucleotide sequence ID" value="XM_056899015.1"/>
</dbReference>
<dbReference type="InterPro" id="IPR008927">
    <property type="entry name" value="6-PGluconate_DH-like_C_sf"/>
</dbReference>
<feature type="domain" description="Opine dehydrogenase" evidence="4">
    <location>
        <begin position="195"/>
        <end position="342"/>
    </location>
</feature>
<dbReference type="PANTHER" id="PTHR38015">
    <property type="entry name" value="BLR6086 PROTEIN"/>
    <property type="match status" value="1"/>
</dbReference>